<keyword evidence="2" id="KW-0012">Acyltransferase</keyword>
<feature type="compositionally biased region" description="Low complexity" evidence="3">
    <location>
        <begin position="243"/>
        <end position="257"/>
    </location>
</feature>
<feature type="compositionally biased region" description="Basic and acidic residues" evidence="3">
    <location>
        <begin position="196"/>
        <end position="208"/>
    </location>
</feature>
<dbReference type="Proteomes" id="UP000298416">
    <property type="component" value="Unassembled WGS sequence"/>
</dbReference>
<sequence length="273" mass="29677">MLKKPGLVYISTFAVIVAYTWSAVLKSAAAAGEAMDEDGTENRVNNKENLLKDLENWLAEMLKLAGLSKFGVSGAPKFDLSNADFRWGKARRLELLSIDEEKYSMSLCNSSDSEGCLVVGTSLPQQRQRRRCTAVKSTAATDSSRVRPFNDELGVSGVVARGWRIKERERTTTNSGSSCCVAGIGGGGAVFCRRQPAKERERKREKMSDSAAADGCGAAKSGCRQETERWQQRLPKEDGRISSGGTLTGGSCCSNGSIGAADDEQYRRARQRR</sequence>
<proteinExistence type="predicted"/>
<reference evidence="4" key="1">
    <citation type="submission" date="2018-01" db="EMBL/GenBank/DDBJ databases">
        <authorList>
            <person name="Mao J.F."/>
        </authorList>
    </citation>
    <scope>NUCLEOTIDE SEQUENCE</scope>
    <source>
        <strain evidence="4">Huo1</strain>
        <tissue evidence="4">Leaf</tissue>
    </source>
</reference>
<reference evidence="4" key="2">
    <citation type="submission" date="2020-08" db="EMBL/GenBank/DDBJ databases">
        <title>Plant Genome Project.</title>
        <authorList>
            <person name="Zhang R.-G."/>
        </authorList>
    </citation>
    <scope>NUCLEOTIDE SEQUENCE</scope>
    <source>
        <strain evidence="4">Huo1</strain>
        <tissue evidence="4">Leaf</tissue>
    </source>
</reference>
<dbReference type="InterPro" id="IPR023213">
    <property type="entry name" value="CAT-like_dom_sf"/>
</dbReference>
<evidence type="ECO:0000256" key="1">
    <source>
        <dbReference type="ARBA" id="ARBA00022679"/>
    </source>
</evidence>
<evidence type="ECO:0000313" key="4">
    <source>
        <dbReference type="EMBL" id="KAG6424075.1"/>
    </source>
</evidence>
<dbReference type="GO" id="GO:0016747">
    <property type="term" value="F:acyltransferase activity, transferring groups other than amino-acyl groups"/>
    <property type="evidence" value="ECO:0007669"/>
    <property type="project" value="UniProtKB-ARBA"/>
</dbReference>
<keyword evidence="5" id="KW-1185">Reference proteome</keyword>
<feature type="compositionally biased region" description="Low complexity" evidence="3">
    <location>
        <begin position="209"/>
        <end position="222"/>
    </location>
</feature>
<protein>
    <submittedName>
        <fullName evidence="4">Uncharacterized protein</fullName>
    </submittedName>
</protein>
<comment type="caution">
    <text evidence="4">The sequence shown here is derived from an EMBL/GenBank/DDBJ whole genome shotgun (WGS) entry which is preliminary data.</text>
</comment>
<dbReference type="InterPro" id="IPR051504">
    <property type="entry name" value="Plant_metabolite_acyltrans"/>
</dbReference>
<dbReference type="EMBL" id="PNBA02000005">
    <property type="protein sequence ID" value="KAG6424075.1"/>
    <property type="molecule type" value="Genomic_DNA"/>
</dbReference>
<evidence type="ECO:0000256" key="3">
    <source>
        <dbReference type="SAM" id="MobiDB-lite"/>
    </source>
</evidence>
<feature type="region of interest" description="Disordered" evidence="3">
    <location>
        <begin position="196"/>
        <end position="273"/>
    </location>
</feature>
<evidence type="ECO:0000313" key="5">
    <source>
        <dbReference type="Proteomes" id="UP000298416"/>
    </source>
</evidence>
<name>A0A8X8Y1Z9_SALSN</name>
<accession>A0A8X8Y1Z9</accession>
<evidence type="ECO:0000256" key="2">
    <source>
        <dbReference type="ARBA" id="ARBA00023315"/>
    </source>
</evidence>
<dbReference type="PANTHER" id="PTHR31625">
    <property type="match status" value="1"/>
</dbReference>
<gene>
    <name evidence="4" type="ORF">SASPL_114487</name>
</gene>
<organism evidence="4">
    <name type="scientific">Salvia splendens</name>
    <name type="common">Scarlet sage</name>
    <dbReference type="NCBI Taxonomy" id="180675"/>
    <lineage>
        <taxon>Eukaryota</taxon>
        <taxon>Viridiplantae</taxon>
        <taxon>Streptophyta</taxon>
        <taxon>Embryophyta</taxon>
        <taxon>Tracheophyta</taxon>
        <taxon>Spermatophyta</taxon>
        <taxon>Magnoliopsida</taxon>
        <taxon>eudicotyledons</taxon>
        <taxon>Gunneridae</taxon>
        <taxon>Pentapetalae</taxon>
        <taxon>asterids</taxon>
        <taxon>lamiids</taxon>
        <taxon>Lamiales</taxon>
        <taxon>Lamiaceae</taxon>
        <taxon>Nepetoideae</taxon>
        <taxon>Mentheae</taxon>
        <taxon>Salviinae</taxon>
        <taxon>Salvia</taxon>
        <taxon>Salvia subgen. Calosphace</taxon>
        <taxon>core Calosphace</taxon>
    </lineage>
</organism>
<keyword evidence="1" id="KW-0808">Transferase</keyword>
<dbReference type="AlphaFoldDB" id="A0A8X8Y1Z9"/>
<feature type="compositionally biased region" description="Basic and acidic residues" evidence="3">
    <location>
        <begin position="223"/>
        <end position="240"/>
    </location>
</feature>
<dbReference type="Gene3D" id="3.30.559.10">
    <property type="entry name" value="Chloramphenicol acetyltransferase-like domain"/>
    <property type="match status" value="1"/>
</dbReference>